<dbReference type="PANTHER" id="PTHR41913:SF1">
    <property type="entry name" value="DUF1684 DOMAIN-CONTAINING PROTEIN"/>
    <property type="match status" value="1"/>
</dbReference>
<dbReference type="PANTHER" id="PTHR41913">
    <property type="entry name" value="DUF1684 DOMAIN-CONTAINING PROTEIN"/>
    <property type="match status" value="1"/>
</dbReference>
<evidence type="ECO:0000256" key="1">
    <source>
        <dbReference type="SAM" id="SignalP"/>
    </source>
</evidence>
<dbReference type="Pfam" id="PF07920">
    <property type="entry name" value="DUF1684"/>
    <property type="match status" value="1"/>
</dbReference>
<name>A0A2H3KE27_9FLAO</name>
<sequence>MNKILVLFLFSVAQMAFAQNQIEIAQKAQTALNLFYKNPTTSPLQKADLKTFNHLDFYPISDKYIVEARFVRAQKDSIFEMKTSGSRLPKYTIYGSLYFEIEGKSFKLNVYQNKDANRKAEYSNYLFLPFSDSTCGQTSYIGGRYMDLQLPLKETVILNFNTAYNPYCAYNHQYSCPIIPLENDLPIAILAGVKKYHD</sequence>
<evidence type="ECO:0008006" key="4">
    <source>
        <dbReference type="Google" id="ProtNLM"/>
    </source>
</evidence>
<reference evidence="2 3" key="1">
    <citation type="submission" date="2017-09" db="EMBL/GenBank/DDBJ databases">
        <title>Whole genomes of Flavobacteriaceae.</title>
        <authorList>
            <person name="Stine C."/>
            <person name="Li C."/>
            <person name="Tadesse D."/>
        </authorList>
    </citation>
    <scope>NUCLEOTIDE SEQUENCE [LARGE SCALE GENOMIC DNA]</scope>
    <source>
        <strain evidence="2 3">ATCC 35036</strain>
    </source>
</reference>
<proteinExistence type="predicted"/>
<dbReference type="AlphaFoldDB" id="A0A2H3KE27"/>
<evidence type="ECO:0000313" key="3">
    <source>
        <dbReference type="Proteomes" id="UP000220828"/>
    </source>
</evidence>
<feature type="chain" id="PRO_5013749530" description="DUF1684 domain-containing protein" evidence="1">
    <location>
        <begin position="19"/>
        <end position="198"/>
    </location>
</feature>
<keyword evidence="1" id="KW-0732">Signal</keyword>
<feature type="signal peptide" evidence="1">
    <location>
        <begin position="1"/>
        <end position="18"/>
    </location>
</feature>
<gene>
    <name evidence="2" type="ORF">B0A77_06085</name>
</gene>
<dbReference type="EMBL" id="PCMW01000033">
    <property type="protein sequence ID" value="PDS25021.1"/>
    <property type="molecule type" value="Genomic_DNA"/>
</dbReference>
<dbReference type="OrthoDB" id="5493262at2"/>
<comment type="caution">
    <text evidence="2">The sequence shown here is derived from an EMBL/GenBank/DDBJ whole genome shotgun (WGS) entry which is preliminary data.</text>
</comment>
<organism evidence="2 3">
    <name type="scientific">Flavobacterium branchiophilum</name>
    <dbReference type="NCBI Taxonomy" id="55197"/>
    <lineage>
        <taxon>Bacteria</taxon>
        <taxon>Pseudomonadati</taxon>
        <taxon>Bacteroidota</taxon>
        <taxon>Flavobacteriia</taxon>
        <taxon>Flavobacteriales</taxon>
        <taxon>Flavobacteriaceae</taxon>
        <taxon>Flavobacterium</taxon>
    </lineage>
</organism>
<accession>A0A2H3KE27</accession>
<protein>
    <recommendedName>
        <fullName evidence="4">DUF1684 domain-containing protein</fullName>
    </recommendedName>
</protein>
<dbReference type="RefSeq" id="WP_097553881.1">
    <property type="nucleotide sequence ID" value="NZ_PCMW01000033.1"/>
</dbReference>
<dbReference type="InterPro" id="IPR012467">
    <property type="entry name" value="DUF1684"/>
</dbReference>
<evidence type="ECO:0000313" key="2">
    <source>
        <dbReference type="EMBL" id="PDS25021.1"/>
    </source>
</evidence>
<dbReference type="Proteomes" id="UP000220828">
    <property type="component" value="Unassembled WGS sequence"/>
</dbReference>